<evidence type="ECO:0000313" key="4">
    <source>
        <dbReference type="EMBL" id="MBB5065317.1"/>
    </source>
</evidence>
<dbReference type="PROSITE" id="PS50930">
    <property type="entry name" value="HTH_LYTTR"/>
    <property type="match status" value="1"/>
</dbReference>
<evidence type="ECO:0000256" key="1">
    <source>
        <dbReference type="PROSITE-ProRule" id="PRU00169"/>
    </source>
</evidence>
<feature type="domain" description="HTH LytTR-type" evidence="3">
    <location>
        <begin position="163"/>
        <end position="246"/>
    </location>
</feature>
<dbReference type="GO" id="GO:0003677">
    <property type="term" value="F:DNA binding"/>
    <property type="evidence" value="ECO:0007669"/>
    <property type="project" value="InterPro"/>
</dbReference>
<organism evidence="4 5">
    <name type="scientific">Granulicella mallensis</name>
    <dbReference type="NCBI Taxonomy" id="940614"/>
    <lineage>
        <taxon>Bacteria</taxon>
        <taxon>Pseudomonadati</taxon>
        <taxon>Acidobacteriota</taxon>
        <taxon>Terriglobia</taxon>
        <taxon>Terriglobales</taxon>
        <taxon>Acidobacteriaceae</taxon>
        <taxon>Granulicella</taxon>
    </lineage>
</organism>
<dbReference type="Pfam" id="PF04397">
    <property type="entry name" value="LytTR"/>
    <property type="match status" value="1"/>
</dbReference>
<dbReference type="InterPro" id="IPR046947">
    <property type="entry name" value="LytR-like"/>
</dbReference>
<dbReference type="SMART" id="SM00448">
    <property type="entry name" value="REC"/>
    <property type="match status" value="1"/>
</dbReference>
<reference evidence="4 5" key="1">
    <citation type="submission" date="2020-08" db="EMBL/GenBank/DDBJ databases">
        <title>Genomic Encyclopedia of Type Strains, Phase IV (KMG-V): Genome sequencing to study the core and pangenomes of soil and plant-associated prokaryotes.</title>
        <authorList>
            <person name="Whitman W."/>
        </authorList>
    </citation>
    <scope>NUCLEOTIDE SEQUENCE [LARGE SCALE GENOMIC DNA]</scope>
    <source>
        <strain evidence="4 5">X5P3</strain>
    </source>
</reference>
<sequence length="260" mass="29413">MRLRTVIADDEPLARDRLKAMLFGETSVEVTGECRNGRELVSLLKSEPVDLLFLDIQMPGNTGFEVVEQIGIARMPPTVFVTAHNEYAVRAFEVHALDYLTKPVELQRLQSALEHVRERIASKAALITQEQMQAIASSLQRVEVPAEPYVKRLLVPNGARETIVQVADIDWIEAADYYSRLHVGPKTYMLRQTVKQLVDSLDPARFVRVHRSTIVNIDRVKEILREGRADLWVVLTDGQRLKMSKAGWENLLTTGTARSL</sequence>
<name>A0A7W7ZSF2_9BACT</name>
<evidence type="ECO:0000313" key="5">
    <source>
        <dbReference type="Proteomes" id="UP000584867"/>
    </source>
</evidence>
<proteinExistence type="predicted"/>
<dbReference type="PANTHER" id="PTHR37299:SF1">
    <property type="entry name" value="STAGE 0 SPORULATION PROTEIN A HOMOLOG"/>
    <property type="match status" value="1"/>
</dbReference>
<dbReference type="Pfam" id="PF00072">
    <property type="entry name" value="Response_reg"/>
    <property type="match status" value="1"/>
</dbReference>
<feature type="domain" description="Response regulatory" evidence="2">
    <location>
        <begin position="4"/>
        <end position="117"/>
    </location>
</feature>
<accession>A0A7W7ZSF2</accession>
<dbReference type="AlphaFoldDB" id="A0A7W7ZSF2"/>
<keyword evidence="1" id="KW-0597">Phosphoprotein</keyword>
<dbReference type="Gene3D" id="3.40.50.2300">
    <property type="match status" value="1"/>
</dbReference>
<gene>
    <name evidence="4" type="ORF">HDF15_003680</name>
</gene>
<dbReference type="InterPro" id="IPR001789">
    <property type="entry name" value="Sig_transdc_resp-reg_receiver"/>
</dbReference>
<evidence type="ECO:0000259" key="2">
    <source>
        <dbReference type="PROSITE" id="PS50110"/>
    </source>
</evidence>
<dbReference type="SUPFAM" id="SSF52172">
    <property type="entry name" value="CheY-like"/>
    <property type="match status" value="1"/>
</dbReference>
<dbReference type="Proteomes" id="UP000584867">
    <property type="component" value="Unassembled WGS sequence"/>
</dbReference>
<evidence type="ECO:0000259" key="3">
    <source>
        <dbReference type="PROSITE" id="PS50930"/>
    </source>
</evidence>
<dbReference type="EMBL" id="JACHIO010000015">
    <property type="protein sequence ID" value="MBB5065317.1"/>
    <property type="molecule type" value="Genomic_DNA"/>
</dbReference>
<dbReference type="RefSeq" id="WP_184257897.1">
    <property type="nucleotide sequence ID" value="NZ_JACHIO010000015.1"/>
</dbReference>
<feature type="modified residue" description="4-aspartylphosphate" evidence="1">
    <location>
        <position position="55"/>
    </location>
</feature>
<dbReference type="PROSITE" id="PS50110">
    <property type="entry name" value="RESPONSE_REGULATORY"/>
    <property type="match status" value="1"/>
</dbReference>
<protein>
    <submittedName>
        <fullName evidence="4">Two-component system LytT family response regulator</fullName>
    </submittedName>
</protein>
<dbReference type="Gene3D" id="2.40.50.1020">
    <property type="entry name" value="LytTr DNA-binding domain"/>
    <property type="match status" value="1"/>
</dbReference>
<dbReference type="GO" id="GO:0000156">
    <property type="term" value="F:phosphorelay response regulator activity"/>
    <property type="evidence" value="ECO:0007669"/>
    <property type="project" value="InterPro"/>
</dbReference>
<comment type="caution">
    <text evidence="4">The sequence shown here is derived from an EMBL/GenBank/DDBJ whole genome shotgun (WGS) entry which is preliminary data.</text>
</comment>
<dbReference type="InterPro" id="IPR007492">
    <property type="entry name" value="LytTR_DNA-bd_dom"/>
</dbReference>
<dbReference type="SMART" id="SM00850">
    <property type="entry name" value="LytTR"/>
    <property type="match status" value="1"/>
</dbReference>
<dbReference type="InterPro" id="IPR011006">
    <property type="entry name" value="CheY-like_superfamily"/>
</dbReference>
<dbReference type="PANTHER" id="PTHR37299">
    <property type="entry name" value="TRANSCRIPTIONAL REGULATOR-RELATED"/>
    <property type="match status" value="1"/>
</dbReference>